<dbReference type="GO" id="GO:0097367">
    <property type="term" value="F:carbohydrate derivative binding"/>
    <property type="evidence" value="ECO:0007669"/>
    <property type="project" value="InterPro"/>
</dbReference>
<dbReference type="InterPro" id="IPR019490">
    <property type="entry name" value="Glu6P/Mann6P_isomerase_C"/>
</dbReference>
<dbReference type="AlphaFoldDB" id="A0A1F5NQY2"/>
<dbReference type="CDD" id="cd05637">
    <property type="entry name" value="SIS_PGI_PMI_2"/>
    <property type="match status" value="1"/>
</dbReference>
<proteinExistence type="inferred from homology"/>
<dbReference type="Pfam" id="PF10432">
    <property type="entry name" value="bact-PGI_C"/>
    <property type="match status" value="1"/>
</dbReference>
<dbReference type="GO" id="GO:0004347">
    <property type="term" value="F:glucose-6-phosphate isomerase activity"/>
    <property type="evidence" value="ECO:0007669"/>
    <property type="project" value="InterPro"/>
</dbReference>
<feature type="domain" description="Bifunctional glucose-6-phosphate/mannose-6-phosphate isomerase C-terminal" evidence="3">
    <location>
        <begin position="98"/>
        <end position="248"/>
    </location>
</feature>
<dbReference type="GO" id="GO:0005975">
    <property type="term" value="P:carbohydrate metabolic process"/>
    <property type="evidence" value="ECO:0007669"/>
    <property type="project" value="InterPro"/>
</dbReference>
<dbReference type="Proteomes" id="UP000177912">
    <property type="component" value="Unassembled WGS sequence"/>
</dbReference>
<dbReference type="InterPro" id="IPR046348">
    <property type="entry name" value="SIS_dom_sf"/>
</dbReference>
<keyword evidence="2" id="KW-0413">Isomerase</keyword>
<organism evidence="4 5">
    <name type="scientific">Candidatus Doudnabacteria bacterium RIFCSPHIGHO2_01_FULL_43_23</name>
    <dbReference type="NCBI Taxonomy" id="1817822"/>
    <lineage>
        <taxon>Bacteria</taxon>
        <taxon>Candidatus Doudnaibacteriota</taxon>
    </lineage>
</organism>
<dbReference type="STRING" id="1817822.A2826_00650"/>
<dbReference type="SUPFAM" id="SSF53697">
    <property type="entry name" value="SIS domain"/>
    <property type="match status" value="1"/>
</dbReference>
<evidence type="ECO:0000256" key="1">
    <source>
        <dbReference type="ARBA" id="ARBA00010523"/>
    </source>
</evidence>
<dbReference type="Gene3D" id="3.40.50.10490">
    <property type="entry name" value="Glucose-6-phosphate isomerase like protein, domain 1"/>
    <property type="match status" value="2"/>
</dbReference>
<comment type="similarity">
    <text evidence="1">Belongs to the PGI/PMI family.</text>
</comment>
<dbReference type="EMBL" id="MFEI01000041">
    <property type="protein sequence ID" value="OGE80097.1"/>
    <property type="molecule type" value="Genomic_DNA"/>
</dbReference>
<evidence type="ECO:0000259" key="3">
    <source>
        <dbReference type="Pfam" id="PF10432"/>
    </source>
</evidence>
<gene>
    <name evidence="4" type="ORF">A2826_00650</name>
</gene>
<comment type="caution">
    <text evidence="4">The sequence shown here is derived from an EMBL/GenBank/DDBJ whole genome shotgun (WGS) entry which is preliminary data.</text>
</comment>
<protein>
    <recommendedName>
        <fullName evidence="3">Bifunctional glucose-6-phosphate/mannose-6-phosphate isomerase C-terminal domain-containing protein</fullName>
    </recommendedName>
</protein>
<dbReference type="GO" id="GO:0004476">
    <property type="term" value="F:mannose-6-phosphate isomerase activity"/>
    <property type="evidence" value="ECO:0007669"/>
    <property type="project" value="InterPro"/>
</dbReference>
<evidence type="ECO:0000256" key="2">
    <source>
        <dbReference type="ARBA" id="ARBA00023235"/>
    </source>
</evidence>
<feature type="non-terminal residue" evidence="4">
    <location>
        <position position="1"/>
    </location>
</feature>
<evidence type="ECO:0000313" key="4">
    <source>
        <dbReference type="EMBL" id="OGE80097.1"/>
    </source>
</evidence>
<reference evidence="4 5" key="1">
    <citation type="journal article" date="2016" name="Nat. Commun.">
        <title>Thousands of microbial genomes shed light on interconnected biogeochemical processes in an aquifer system.</title>
        <authorList>
            <person name="Anantharaman K."/>
            <person name="Brown C.T."/>
            <person name="Hug L.A."/>
            <person name="Sharon I."/>
            <person name="Castelle C.J."/>
            <person name="Probst A.J."/>
            <person name="Thomas B.C."/>
            <person name="Singh A."/>
            <person name="Wilkins M.J."/>
            <person name="Karaoz U."/>
            <person name="Brodie E.L."/>
            <person name="Williams K.H."/>
            <person name="Hubbard S.S."/>
            <person name="Banfield J.F."/>
        </authorList>
    </citation>
    <scope>NUCLEOTIDE SEQUENCE [LARGE SCALE GENOMIC DNA]</scope>
</reference>
<accession>A0A1F5NQY2</accession>
<evidence type="ECO:0000313" key="5">
    <source>
        <dbReference type="Proteomes" id="UP000177912"/>
    </source>
</evidence>
<name>A0A1F5NQY2_9BACT</name>
<dbReference type="GO" id="GO:1901135">
    <property type="term" value="P:carbohydrate derivative metabolic process"/>
    <property type="evidence" value="ECO:0007669"/>
    <property type="project" value="InterPro"/>
</dbReference>
<sequence length="251" mass="28352">PKTLIIASSYSGNTEEALEWLKRSVAQGQPVLAMATGGKMIELAQAKAVPFIQIPTTGIQPRSGLGFSMMAMLKLMKLNDTIKSARGLAKDLLPAEFESQGKEIAEKIRGKYPVIYASMRNYSVAYNWKIKFNETGKIPSHFNVFPELNHNEMTGYDVKDNTKELSEKVIFIMINDSEDHPQNKKRMEVTGKLYKDRGLQVENLELTGATRMEKIFRSLILADWTAFYTGQGYGLETEQVPMVEEFKKLIE</sequence>